<dbReference type="EMBL" id="ML986582">
    <property type="protein sequence ID" value="KAF2269552.1"/>
    <property type="molecule type" value="Genomic_DNA"/>
</dbReference>
<dbReference type="AlphaFoldDB" id="A0A9P4NAC2"/>
<evidence type="ECO:0000313" key="5">
    <source>
        <dbReference type="Proteomes" id="UP000800093"/>
    </source>
</evidence>
<protein>
    <recommendedName>
        <fullName evidence="6">Mid2 domain-containing protein</fullName>
    </recommendedName>
</protein>
<feature type="transmembrane region" description="Helical" evidence="2">
    <location>
        <begin position="151"/>
        <end position="174"/>
    </location>
</feature>
<keyword evidence="2" id="KW-0812">Transmembrane</keyword>
<feature type="signal peptide" evidence="3">
    <location>
        <begin position="1"/>
        <end position="17"/>
    </location>
</feature>
<feature type="region of interest" description="Disordered" evidence="1">
    <location>
        <begin position="242"/>
        <end position="265"/>
    </location>
</feature>
<comment type="caution">
    <text evidence="4">The sequence shown here is derived from an EMBL/GenBank/DDBJ whole genome shotgun (WGS) entry which is preliminary data.</text>
</comment>
<keyword evidence="2" id="KW-0472">Membrane</keyword>
<dbReference type="Proteomes" id="UP000800093">
    <property type="component" value="Unassembled WGS sequence"/>
</dbReference>
<keyword evidence="5" id="KW-1185">Reference proteome</keyword>
<feature type="compositionally biased region" description="Basic and acidic residues" evidence="1">
    <location>
        <begin position="256"/>
        <end position="265"/>
    </location>
</feature>
<keyword evidence="2" id="KW-1133">Transmembrane helix</keyword>
<accession>A0A9P4NAC2</accession>
<name>A0A9P4NAC2_9PLEO</name>
<proteinExistence type="predicted"/>
<keyword evidence="3" id="KW-0732">Signal</keyword>
<evidence type="ECO:0000256" key="1">
    <source>
        <dbReference type="SAM" id="MobiDB-lite"/>
    </source>
</evidence>
<feature type="chain" id="PRO_5040427473" description="Mid2 domain-containing protein" evidence="3">
    <location>
        <begin position="18"/>
        <end position="265"/>
    </location>
</feature>
<gene>
    <name evidence="4" type="ORF">CC78DRAFT_540079</name>
</gene>
<evidence type="ECO:0008006" key="6">
    <source>
        <dbReference type="Google" id="ProtNLM"/>
    </source>
</evidence>
<organism evidence="4 5">
    <name type="scientific">Lojkania enalia</name>
    <dbReference type="NCBI Taxonomy" id="147567"/>
    <lineage>
        <taxon>Eukaryota</taxon>
        <taxon>Fungi</taxon>
        <taxon>Dikarya</taxon>
        <taxon>Ascomycota</taxon>
        <taxon>Pezizomycotina</taxon>
        <taxon>Dothideomycetes</taxon>
        <taxon>Pleosporomycetidae</taxon>
        <taxon>Pleosporales</taxon>
        <taxon>Pleosporales incertae sedis</taxon>
        <taxon>Lojkania</taxon>
    </lineage>
</organism>
<sequence length="265" mass="28037">MLIILLLGSSLMSFVFSSDISTFTDSTCANSLDNLNGPNGYPNGTCTPLNIRNNQSFQITGLDSGCAVTLYGPDADPEAPCSSEILAIGRLAQCYNSSWVYYSIDGCNIPSEIPTSSAISSSTPTPSLSIATVSPLPSSSSTPQKSTSTGVIIGGIIGGVAALSLVAIALLLCLRKRSMAKRSTYPPAYEMSNDRAILEIPISTPAPEKVAVRKPVTTEMYAHEAALEMGRNSGYMPPVEMADTSQSPSGKMHKYGVSEKYDQER</sequence>
<evidence type="ECO:0000256" key="3">
    <source>
        <dbReference type="SAM" id="SignalP"/>
    </source>
</evidence>
<evidence type="ECO:0000256" key="2">
    <source>
        <dbReference type="SAM" id="Phobius"/>
    </source>
</evidence>
<evidence type="ECO:0000313" key="4">
    <source>
        <dbReference type="EMBL" id="KAF2269552.1"/>
    </source>
</evidence>
<dbReference type="OrthoDB" id="4157427at2759"/>
<reference evidence="5" key="1">
    <citation type="journal article" date="2020" name="Stud. Mycol.">
        <title>101 Dothideomycetes genomes: A test case for predicting lifestyles and emergence of pathogens.</title>
        <authorList>
            <person name="Haridas S."/>
            <person name="Albert R."/>
            <person name="Binder M."/>
            <person name="Bloem J."/>
            <person name="LaButti K."/>
            <person name="Salamov A."/>
            <person name="Andreopoulos B."/>
            <person name="Baker S."/>
            <person name="Barry K."/>
            <person name="Bills G."/>
            <person name="Bluhm B."/>
            <person name="Cannon C."/>
            <person name="Castanera R."/>
            <person name="Culley D."/>
            <person name="Daum C."/>
            <person name="Ezra D."/>
            <person name="Gonzalez J."/>
            <person name="Henrissat B."/>
            <person name="Kuo A."/>
            <person name="Liang C."/>
            <person name="Lipzen A."/>
            <person name="Lutzoni F."/>
            <person name="Magnuson J."/>
            <person name="Mondo S."/>
            <person name="Nolan M."/>
            <person name="Ohm R."/>
            <person name="Pangilinan J."/>
            <person name="Park H.-J."/>
            <person name="Ramirez L."/>
            <person name="Alfaro M."/>
            <person name="Sun H."/>
            <person name="Tritt A."/>
            <person name="Yoshinaga Y."/>
            <person name="Zwiers L.-H."/>
            <person name="Turgeon B."/>
            <person name="Goodwin S."/>
            <person name="Spatafora J."/>
            <person name="Crous P."/>
            <person name="Grigoriev I."/>
        </authorList>
    </citation>
    <scope>NUCLEOTIDE SEQUENCE [LARGE SCALE GENOMIC DNA]</scope>
    <source>
        <strain evidence="5">CBS 304.66</strain>
    </source>
</reference>